<dbReference type="KEGG" id="fcy:FRACYDRAFT_244707"/>
<protein>
    <submittedName>
        <fullName evidence="1">Uncharacterized protein</fullName>
    </submittedName>
</protein>
<reference evidence="1 2" key="1">
    <citation type="submission" date="2016-09" db="EMBL/GenBank/DDBJ databases">
        <title>Extensive genetic diversity and differential bi-allelic expression allows diatom success in the polar Southern Ocean.</title>
        <authorList>
            <consortium name="DOE Joint Genome Institute"/>
            <person name="Mock T."/>
            <person name="Otillar R.P."/>
            <person name="Strauss J."/>
            <person name="Dupont C."/>
            <person name="Frickenhaus S."/>
            <person name="Maumus F."/>
            <person name="Mcmullan M."/>
            <person name="Sanges R."/>
            <person name="Schmutz J."/>
            <person name="Toseland A."/>
            <person name="Valas R."/>
            <person name="Veluchamy A."/>
            <person name="Ward B.J."/>
            <person name="Allen A."/>
            <person name="Barry K."/>
            <person name="Falciatore A."/>
            <person name="Ferrante M."/>
            <person name="Fortunato A.E."/>
            <person name="Gloeckner G."/>
            <person name="Gruber A."/>
            <person name="Hipkin R."/>
            <person name="Janech M."/>
            <person name="Kroth P."/>
            <person name="Leese F."/>
            <person name="Lindquist E."/>
            <person name="Lyon B.R."/>
            <person name="Martin J."/>
            <person name="Mayer C."/>
            <person name="Parker M."/>
            <person name="Quesneville H."/>
            <person name="Raymond J."/>
            <person name="Uhlig C."/>
            <person name="Valentin K.U."/>
            <person name="Worden A.Z."/>
            <person name="Armbrust E.V."/>
            <person name="Bowler C."/>
            <person name="Green B."/>
            <person name="Moulton V."/>
            <person name="Van Oosterhout C."/>
            <person name="Grigoriev I."/>
        </authorList>
    </citation>
    <scope>NUCLEOTIDE SEQUENCE [LARGE SCALE GENOMIC DNA]</scope>
    <source>
        <strain evidence="1 2">CCMP1102</strain>
    </source>
</reference>
<dbReference type="InParanoid" id="A0A1E7EZZ8"/>
<dbReference type="EMBL" id="KV784366">
    <property type="protein sequence ID" value="OEU11590.1"/>
    <property type="molecule type" value="Genomic_DNA"/>
</dbReference>
<sequence>MSIGLRTNELVEDIATEMNGLFQRMMPDEKSLLPSDETMIELMNLEEEELLLLTDEGKGEVYYDPSSTMTRTVSFGGSFKLFWGCNVTFTKEGKKMSKNIECGAKSLEGVGKKPGEDNPIH</sequence>
<evidence type="ECO:0000313" key="1">
    <source>
        <dbReference type="EMBL" id="OEU11590.1"/>
    </source>
</evidence>
<gene>
    <name evidence="1" type="ORF">FRACYDRAFT_244707</name>
</gene>
<dbReference type="Proteomes" id="UP000095751">
    <property type="component" value="Unassembled WGS sequence"/>
</dbReference>
<organism evidence="1 2">
    <name type="scientific">Fragilariopsis cylindrus CCMP1102</name>
    <dbReference type="NCBI Taxonomy" id="635003"/>
    <lineage>
        <taxon>Eukaryota</taxon>
        <taxon>Sar</taxon>
        <taxon>Stramenopiles</taxon>
        <taxon>Ochrophyta</taxon>
        <taxon>Bacillariophyta</taxon>
        <taxon>Bacillariophyceae</taxon>
        <taxon>Bacillariophycidae</taxon>
        <taxon>Bacillariales</taxon>
        <taxon>Bacillariaceae</taxon>
        <taxon>Fragilariopsis</taxon>
    </lineage>
</organism>
<name>A0A1E7EZZ8_9STRA</name>
<keyword evidence="2" id="KW-1185">Reference proteome</keyword>
<proteinExistence type="predicted"/>
<evidence type="ECO:0000313" key="2">
    <source>
        <dbReference type="Proteomes" id="UP000095751"/>
    </source>
</evidence>
<dbReference type="AlphaFoldDB" id="A0A1E7EZZ8"/>
<accession>A0A1E7EZZ8</accession>